<evidence type="ECO:0000256" key="4">
    <source>
        <dbReference type="ARBA" id="ARBA00023004"/>
    </source>
</evidence>
<dbReference type="PANTHER" id="PTHR43809:SF1">
    <property type="entry name" value="NITRITE REDUCTASE (NADH) LARGE SUBUNIT"/>
    <property type="match status" value="1"/>
</dbReference>
<organism evidence="6 7">
    <name type="scientific">Escherichia coli</name>
    <dbReference type="NCBI Taxonomy" id="562"/>
    <lineage>
        <taxon>Bacteria</taxon>
        <taxon>Pseudomonadati</taxon>
        <taxon>Pseudomonadota</taxon>
        <taxon>Gammaproteobacteria</taxon>
        <taxon>Enterobacterales</taxon>
        <taxon>Enterobacteriaceae</taxon>
        <taxon>Escherichia</taxon>
    </lineage>
</organism>
<evidence type="ECO:0000256" key="3">
    <source>
        <dbReference type="ARBA" id="ARBA00023002"/>
    </source>
</evidence>
<keyword evidence="3 6" id="KW-0560">Oxidoreductase</keyword>
<keyword evidence="5" id="KW-0411">Iron-sulfur</keyword>
<dbReference type="GO" id="GO:0051536">
    <property type="term" value="F:iron-sulfur cluster binding"/>
    <property type="evidence" value="ECO:0007669"/>
    <property type="project" value="UniProtKB-KW"/>
</dbReference>
<name>A0A376MK32_ECOLX</name>
<sequence length="38" mass="4173">MAVGRIAREFNLYTKITGSQRLAMFGAQKDDLPETGVS</sequence>
<keyword evidence="2" id="KW-0479">Metal-binding</keyword>
<dbReference type="Proteomes" id="UP000254817">
    <property type="component" value="Unassembled WGS sequence"/>
</dbReference>
<keyword evidence="4" id="KW-0408">Iron</keyword>
<keyword evidence="1" id="KW-0349">Heme</keyword>
<dbReference type="GO" id="GO:0008942">
    <property type="term" value="F:nitrite reductase [NAD(P)H] activity"/>
    <property type="evidence" value="ECO:0007669"/>
    <property type="project" value="UniProtKB-EC"/>
</dbReference>
<dbReference type="EC" id="1.7.1.4" evidence="6"/>
<dbReference type="InterPro" id="IPR036136">
    <property type="entry name" value="Nit/Sulf_reduc_fer-like_dom_sf"/>
</dbReference>
<gene>
    <name evidence="6" type="primary">nirB_3</name>
    <name evidence="6" type="ORF">NCTC11112_01122</name>
</gene>
<proteinExistence type="predicted"/>
<reference evidence="6 7" key="1">
    <citation type="submission" date="2018-06" db="EMBL/GenBank/DDBJ databases">
        <authorList>
            <consortium name="Pathogen Informatics"/>
            <person name="Doyle S."/>
        </authorList>
    </citation>
    <scope>NUCLEOTIDE SEQUENCE [LARGE SCALE GENOMIC DNA]</scope>
    <source>
        <strain evidence="6 7">NCTC11112</strain>
    </source>
</reference>
<dbReference type="InterPro" id="IPR052034">
    <property type="entry name" value="NasD-like"/>
</dbReference>
<dbReference type="GO" id="GO:0046872">
    <property type="term" value="F:metal ion binding"/>
    <property type="evidence" value="ECO:0007669"/>
    <property type="project" value="UniProtKB-KW"/>
</dbReference>
<evidence type="ECO:0000313" key="7">
    <source>
        <dbReference type="Proteomes" id="UP000254817"/>
    </source>
</evidence>
<evidence type="ECO:0000256" key="1">
    <source>
        <dbReference type="ARBA" id="ARBA00022617"/>
    </source>
</evidence>
<evidence type="ECO:0000313" key="6">
    <source>
        <dbReference type="EMBL" id="STG50697.1"/>
    </source>
</evidence>
<protein>
    <submittedName>
        <fullName evidence="6">Nitrite reductase [NAD(P)H] large subunit</fullName>
        <ecNumber evidence="6">1.7.1.4</ecNumber>
    </submittedName>
</protein>
<dbReference type="AlphaFoldDB" id="A0A376MK32"/>
<dbReference type="EMBL" id="UGAW01000001">
    <property type="protein sequence ID" value="STG50697.1"/>
    <property type="molecule type" value="Genomic_DNA"/>
</dbReference>
<evidence type="ECO:0000256" key="2">
    <source>
        <dbReference type="ARBA" id="ARBA00022723"/>
    </source>
</evidence>
<dbReference type="PANTHER" id="PTHR43809">
    <property type="entry name" value="NITRITE REDUCTASE (NADH) LARGE SUBUNIT"/>
    <property type="match status" value="1"/>
</dbReference>
<dbReference type="SUPFAM" id="SSF55124">
    <property type="entry name" value="Nitrite/Sulfite reductase N-terminal domain-like"/>
    <property type="match status" value="1"/>
</dbReference>
<evidence type="ECO:0000256" key="5">
    <source>
        <dbReference type="ARBA" id="ARBA00023014"/>
    </source>
</evidence>
<accession>A0A376MK32</accession>